<dbReference type="PROSITE" id="PS50983">
    <property type="entry name" value="FE_B12_PBP"/>
    <property type="match status" value="1"/>
</dbReference>
<accession>A0A1I0V9V3</accession>
<dbReference type="PANTHER" id="PTHR30535:SF34">
    <property type="entry name" value="MOLYBDATE-BINDING PROTEIN MOLA"/>
    <property type="match status" value="1"/>
</dbReference>
<dbReference type="SUPFAM" id="SSF53807">
    <property type="entry name" value="Helical backbone' metal receptor"/>
    <property type="match status" value="1"/>
</dbReference>
<feature type="chain" id="PRO_5011469383" evidence="1">
    <location>
        <begin position="24"/>
        <end position="353"/>
    </location>
</feature>
<dbReference type="Gene3D" id="3.40.50.1980">
    <property type="entry name" value="Nitrogenase molybdenum iron protein domain"/>
    <property type="match status" value="2"/>
</dbReference>
<dbReference type="InterPro" id="IPR050902">
    <property type="entry name" value="ABC_Transporter_SBP"/>
</dbReference>
<dbReference type="Gene3D" id="1.20.58.2180">
    <property type="match status" value="1"/>
</dbReference>
<name>A0A1I0V9V3_9RHOB</name>
<dbReference type="EMBL" id="FOJU01000001">
    <property type="protein sequence ID" value="SFA73111.1"/>
    <property type="molecule type" value="Genomic_DNA"/>
</dbReference>
<dbReference type="InterPro" id="IPR002491">
    <property type="entry name" value="ABC_transptr_periplasmic_BD"/>
</dbReference>
<sequence>MPQPCRMETMMRLRFLAAFIVLAAPVEARMITDSAGRQVEVPEDITTVFAAGPTASILTYVIRPEVLAGWPRALRAEERDYIAAPYRDLPETGRLTGRGGEANLERVLQIAPDLILDFGSVRDTYIDLANRVQEQTGIPYLLIDGRFENTPEALRLVGEILNVPERGEALASDTEQIFARIDAILGDAPEEARPRTYLARGPDGLETGMKGSINTEIIERAGGVNVADDGGATRGLVQSSMETVIVANPEVVVTWDRNFYGRVWADPLWAGVEAVRTGQVYLSPTAPFGWIDRPPSVNRMMGLQWMAGLFYPDDWGSDLREETRDFFQLWYHVDLSEEELDRLLEWAEGRPPS</sequence>
<proteinExistence type="predicted"/>
<dbReference type="GO" id="GO:0071281">
    <property type="term" value="P:cellular response to iron ion"/>
    <property type="evidence" value="ECO:0007669"/>
    <property type="project" value="TreeGrafter"/>
</dbReference>
<evidence type="ECO:0000256" key="1">
    <source>
        <dbReference type="SAM" id="SignalP"/>
    </source>
</evidence>
<protein>
    <submittedName>
        <fullName evidence="3">Iron complex transport system substrate-binding protein</fullName>
    </submittedName>
</protein>
<feature type="domain" description="Fe/B12 periplasmic-binding" evidence="2">
    <location>
        <begin position="47"/>
        <end position="314"/>
    </location>
</feature>
<evidence type="ECO:0000313" key="3">
    <source>
        <dbReference type="EMBL" id="SFA73111.1"/>
    </source>
</evidence>
<evidence type="ECO:0000259" key="2">
    <source>
        <dbReference type="PROSITE" id="PS50983"/>
    </source>
</evidence>
<organism evidence="3 4">
    <name type="scientific">Poseidonocella pacifica</name>
    <dbReference type="NCBI Taxonomy" id="871651"/>
    <lineage>
        <taxon>Bacteria</taxon>
        <taxon>Pseudomonadati</taxon>
        <taxon>Pseudomonadota</taxon>
        <taxon>Alphaproteobacteria</taxon>
        <taxon>Rhodobacterales</taxon>
        <taxon>Roseobacteraceae</taxon>
        <taxon>Poseidonocella</taxon>
    </lineage>
</organism>
<dbReference type="AlphaFoldDB" id="A0A1I0V9V3"/>
<feature type="signal peptide" evidence="1">
    <location>
        <begin position="1"/>
        <end position="23"/>
    </location>
</feature>
<dbReference type="Proteomes" id="UP000198796">
    <property type="component" value="Unassembled WGS sequence"/>
</dbReference>
<evidence type="ECO:0000313" key="4">
    <source>
        <dbReference type="Proteomes" id="UP000198796"/>
    </source>
</evidence>
<dbReference type="RefSeq" id="WP_245752446.1">
    <property type="nucleotide sequence ID" value="NZ_FOJU01000001.1"/>
</dbReference>
<gene>
    <name evidence="3" type="ORF">SAMN05421688_0441</name>
</gene>
<dbReference type="Pfam" id="PF01497">
    <property type="entry name" value="Peripla_BP_2"/>
    <property type="match status" value="1"/>
</dbReference>
<reference evidence="3 4" key="1">
    <citation type="submission" date="2016-10" db="EMBL/GenBank/DDBJ databases">
        <authorList>
            <person name="de Groot N.N."/>
        </authorList>
    </citation>
    <scope>NUCLEOTIDE SEQUENCE [LARGE SCALE GENOMIC DNA]</scope>
    <source>
        <strain evidence="3 4">DSM 29316</strain>
    </source>
</reference>
<dbReference type="STRING" id="871651.SAMN05421688_0441"/>
<dbReference type="PANTHER" id="PTHR30535">
    <property type="entry name" value="VITAMIN B12-BINDING PROTEIN"/>
    <property type="match status" value="1"/>
</dbReference>
<keyword evidence="1" id="KW-0732">Signal</keyword>
<keyword evidence="4" id="KW-1185">Reference proteome</keyword>